<protein>
    <recommendedName>
        <fullName evidence="3">Carboxypeptidase regulatory-like domain-containing protein</fullName>
    </recommendedName>
</protein>
<dbReference type="SUPFAM" id="SSF49464">
    <property type="entry name" value="Carboxypeptidase regulatory domain-like"/>
    <property type="match status" value="1"/>
</dbReference>
<evidence type="ECO:0008006" key="3">
    <source>
        <dbReference type="Google" id="ProtNLM"/>
    </source>
</evidence>
<reference evidence="1 2" key="1">
    <citation type="submission" date="2019-02" db="EMBL/GenBank/DDBJ databases">
        <title>Deep-cultivation of Planctomycetes and their phenomic and genomic characterization uncovers novel biology.</title>
        <authorList>
            <person name="Wiegand S."/>
            <person name="Jogler M."/>
            <person name="Boedeker C."/>
            <person name="Pinto D."/>
            <person name="Vollmers J."/>
            <person name="Rivas-Marin E."/>
            <person name="Kohn T."/>
            <person name="Peeters S.H."/>
            <person name="Heuer A."/>
            <person name="Rast P."/>
            <person name="Oberbeckmann S."/>
            <person name="Bunk B."/>
            <person name="Jeske O."/>
            <person name="Meyerdierks A."/>
            <person name="Storesund J.E."/>
            <person name="Kallscheuer N."/>
            <person name="Luecker S."/>
            <person name="Lage O.M."/>
            <person name="Pohl T."/>
            <person name="Merkel B.J."/>
            <person name="Hornburger P."/>
            <person name="Mueller R.-W."/>
            <person name="Bruemmer F."/>
            <person name="Labrenz M."/>
            <person name="Spormann A.M."/>
            <person name="Op den Camp H."/>
            <person name="Overmann J."/>
            <person name="Amann R."/>
            <person name="Jetten M.S.M."/>
            <person name="Mascher T."/>
            <person name="Medema M.H."/>
            <person name="Devos D.P."/>
            <person name="Kaster A.-K."/>
            <person name="Ovreas L."/>
            <person name="Rohde M."/>
            <person name="Galperin M.Y."/>
            <person name="Jogler C."/>
        </authorList>
    </citation>
    <scope>NUCLEOTIDE SEQUENCE [LARGE SCALE GENOMIC DNA]</scope>
    <source>
        <strain evidence="1 2">Pan44</strain>
    </source>
</reference>
<proteinExistence type="predicted"/>
<dbReference type="InterPro" id="IPR008969">
    <property type="entry name" value="CarboxyPept-like_regulatory"/>
</dbReference>
<dbReference type="Proteomes" id="UP000315700">
    <property type="component" value="Chromosome"/>
</dbReference>
<dbReference type="InParanoid" id="A0A517SDY6"/>
<evidence type="ECO:0000313" key="1">
    <source>
        <dbReference type="EMBL" id="QDT54333.1"/>
    </source>
</evidence>
<dbReference type="AlphaFoldDB" id="A0A517SDY6"/>
<dbReference type="OrthoDB" id="289014at2"/>
<keyword evidence="2" id="KW-1185">Reference proteome</keyword>
<name>A0A517SDY6_9PLAN</name>
<dbReference type="RefSeq" id="WP_145030203.1">
    <property type="nucleotide sequence ID" value="NZ_CP036271.1"/>
</dbReference>
<gene>
    <name evidence="1" type="ORF">Pan44_23620</name>
</gene>
<evidence type="ECO:0000313" key="2">
    <source>
        <dbReference type="Proteomes" id="UP000315700"/>
    </source>
</evidence>
<accession>A0A517SDY6</accession>
<dbReference type="EMBL" id="CP036271">
    <property type="protein sequence ID" value="QDT54333.1"/>
    <property type="molecule type" value="Genomic_DNA"/>
</dbReference>
<dbReference type="KEGG" id="ccos:Pan44_23620"/>
<sequence>MRLNWNLSALVLALAVTGCGGEESTVVLAPVTGAVTLDGRPVDGATVVFSPKGEAPMSMAITDLNGKFELKTGSGRPGAAVGDHGIAVVLSITSGGSPPPVSPDGLAPLTPSEAGGGQVVAKHVAPRTVWMVPEKYSKPESSGLTATVPSGGLTDYKLELKK</sequence>
<organism evidence="1 2">
    <name type="scientific">Caulifigura coniformis</name>
    <dbReference type="NCBI Taxonomy" id="2527983"/>
    <lineage>
        <taxon>Bacteria</taxon>
        <taxon>Pseudomonadati</taxon>
        <taxon>Planctomycetota</taxon>
        <taxon>Planctomycetia</taxon>
        <taxon>Planctomycetales</taxon>
        <taxon>Planctomycetaceae</taxon>
        <taxon>Caulifigura</taxon>
    </lineage>
</organism>
<dbReference type="PROSITE" id="PS51257">
    <property type="entry name" value="PROKAR_LIPOPROTEIN"/>
    <property type="match status" value="1"/>
</dbReference>